<protein>
    <submittedName>
        <fullName evidence="1">Uncharacterized protein</fullName>
    </submittedName>
</protein>
<dbReference type="Proteomes" id="UP000287972">
    <property type="component" value="Unassembled WGS sequence"/>
</dbReference>
<accession>A0A428RCE1</accession>
<gene>
    <name evidence="1" type="ORF">CEP51_011076</name>
</gene>
<dbReference type="AlphaFoldDB" id="A0A428RCE1"/>
<sequence length="90" mass="10533">MYCLWWYKPLDIGEPVQIRLGEETADYVAAMCVASKLDYRYSELDCLPWGRYSSLWNDFEQGRVYFAFTVENANSNEIRIEGREQGDGMT</sequence>
<proteinExistence type="predicted"/>
<name>A0A428RCE1_9HYPO</name>
<comment type="caution">
    <text evidence="1">The sequence shown here is derived from an EMBL/GenBank/DDBJ whole genome shotgun (WGS) entry which is preliminary data.</text>
</comment>
<evidence type="ECO:0000313" key="2">
    <source>
        <dbReference type="Proteomes" id="UP000287972"/>
    </source>
</evidence>
<reference evidence="1 2" key="1">
    <citation type="submission" date="2017-06" db="EMBL/GenBank/DDBJ databases">
        <title>Comparative genomic analysis of Ambrosia Fusariam Clade fungi.</title>
        <authorList>
            <person name="Stajich J.E."/>
            <person name="Carrillo J."/>
            <person name="Kijimoto T."/>
            <person name="Eskalen A."/>
            <person name="O'Donnell K."/>
            <person name="Kasson M."/>
        </authorList>
    </citation>
    <scope>NUCLEOTIDE SEQUENCE [LARGE SCALE GENOMIC DNA]</scope>
    <source>
        <strain evidence="1 2">NRRL62606</strain>
    </source>
</reference>
<dbReference type="EMBL" id="NKCL01000363">
    <property type="protein sequence ID" value="RSL75210.1"/>
    <property type="molecule type" value="Genomic_DNA"/>
</dbReference>
<keyword evidence="2" id="KW-1185">Reference proteome</keyword>
<organism evidence="1 2">
    <name type="scientific">Fusarium floridanum</name>
    <dbReference type="NCBI Taxonomy" id="1325733"/>
    <lineage>
        <taxon>Eukaryota</taxon>
        <taxon>Fungi</taxon>
        <taxon>Dikarya</taxon>
        <taxon>Ascomycota</taxon>
        <taxon>Pezizomycotina</taxon>
        <taxon>Sordariomycetes</taxon>
        <taxon>Hypocreomycetidae</taxon>
        <taxon>Hypocreales</taxon>
        <taxon>Nectriaceae</taxon>
        <taxon>Fusarium</taxon>
        <taxon>Fusarium solani species complex</taxon>
    </lineage>
</organism>
<evidence type="ECO:0000313" key="1">
    <source>
        <dbReference type="EMBL" id="RSL75210.1"/>
    </source>
</evidence>